<dbReference type="Pfam" id="PF14261">
    <property type="entry name" value="DUF4351"/>
    <property type="match status" value="1"/>
</dbReference>
<sequence>MIRILTRKLGKLDSKSIETINNLALEAIESLGDALLDFNSIDDLTAWLDKSQRGIQ</sequence>
<comment type="caution">
    <text evidence="2">The sequence shown here is derived from an EMBL/GenBank/DDBJ whole genome shotgun (WGS) entry which is preliminary data.</text>
</comment>
<evidence type="ECO:0000313" key="2">
    <source>
        <dbReference type="EMBL" id="PSB52175.1"/>
    </source>
</evidence>
<evidence type="ECO:0000259" key="1">
    <source>
        <dbReference type="Pfam" id="PF14261"/>
    </source>
</evidence>
<gene>
    <name evidence="2" type="ORF">C7B77_20820</name>
</gene>
<dbReference type="PANTHER" id="PTHR35586">
    <property type="entry name" value="SLL1691 PROTEIN"/>
    <property type="match status" value="1"/>
</dbReference>
<dbReference type="EMBL" id="PVWO01000335">
    <property type="protein sequence ID" value="PSB52175.1"/>
    <property type="molecule type" value="Genomic_DNA"/>
</dbReference>
<proteinExistence type="predicted"/>
<dbReference type="InterPro" id="IPR025587">
    <property type="entry name" value="DUF4351"/>
</dbReference>
<accession>A0A2T1G4M0</accession>
<dbReference type="OrthoDB" id="495817at2"/>
<dbReference type="PANTHER" id="PTHR35586:SF2">
    <property type="entry name" value="SLL1542 PROTEIN"/>
    <property type="match status" value="1"/>
</dbReference>
<feature type="domain" description="DUF4351" evidence="1">
    <location>
        <begin position="2"/>
        <end position="48"/>
    </location>
</feature>
<name>A0A2T1G4M0_9CYAN</name>
<keyword evidence="3" id="KW-1185">Reference proteome</keyword>
<protein>
    <recommendedName>
        <fullName evidence="1">DUF4351 domain-containing protein</fullName>
    </recommendedName>
</protein>
<organism evidence="2 3">
    <name type="scientific">Chamaesiphon polymorphus CCALA 037</name>
    <dbReference type="NCBI Taxonomy" id="2107692"/>
    <lineage>
        <taxon>Bacteria</taxon>
        <taxon>Bacillati</taxon>
        <taxon>Cyanobacteriota</taxon>
        <taxon>Cyanophyceae</taxon>
        <taxon>Gomontiellales</taxon>
        <taxon>Chamaesiphonaceae</taxon>
        <taxon>Chamaesiphon</taxon>
    </lineage>
</organism>
<dbReference type="Proteomes" id="UP000238937">
    <property type="component" value="Unassembled WGS sequence"/>
</dbReference>
<reference evidence="2 3" key="1">
    <citation type="submission" date="2018-03" db="EMBL/GenBank/DDBJ databases">
        <title>The ancient ancestry and fast evolution of plastids.</title>
        <authorList>
            <person name="Moore K.R."/>
            <person name="Magnabosco C."/>
            <person name="Momper L."/>
            <person name="Gold D.A."/>
            <person name="Bosak T."/>
            <person name="Fournier G.P."/>
        </authorList>
    </citation>
    <scope>NUCLEOTIDE SEQUENCE [LARGE SCALE GENOMIC DNA]</scope>
    <source>
        <strain evidence="2 3">CCALA 037</strain>
    </source>
</reference>
<evidence type="ECO:0000313" key="3">
    <source>
        <dbReference type="Proteomes" id="UP000238937"/>
    </source>
</evidence>
<dbReference type="AlphaFoldDB" id="A0A2T1G4M0"/>